<dbReference type="CDD" id="cd00067">
    <property type="entry name" value="GAL4"/>
    <property type="match status" value="1"/>
</dbReference>
<keyword evidence="1" id="KW-0479">Metal-binding</keyword>
<dbReference type="InterPro" id="IPR007219">
    <property type="entry name" value="XnlR_reg_dom"/>
</dbReference>
<feature type="region of interest" description="Disordered" evidence="3">
    <location>
        <begin position="638"/>
        <end position="662"/>
    </location>
</feature>
<feature type="compositionally biased region" description="Polar residues" evidence="3">
    <location>
        <begin position="13"/>
        <end position="30"/>
    </location>
</feature>
<reference evidence="5" key="1">
    <citation type="journal article" date="2020" name="Stud. Mycol.">
        <title>101 Dothideomycetes genomes: a test case for predicting lifestyles and emergence of pathogens.</title>
        <authorList>
            <person name="Haridas S."/>
            <person name="Albert R."/>
            <person name="Binder M."/>
            <person name="Bloem J."/>
            <person name="Labutti K."/>
            <person name="Salamov A."/>
            <person name="Andreopoulos B."/>
            <person name="Baker S."/>
            <person name="Barry K."/>
            <person name="Bills G."/>
            <person name="Bluhm B."/>
            <person name="Cannon C."/>
            <person name="Castanera R."/>
            <person name="Culley D."/>
            <person name="Daum C."/>
            <person name="Ezra D."/>
            <person name="Gonzalez J."/>
            <person name="Henrissat B."/>
            <person name="Kuo A."/>
            <person name="Liang C."/>
            <person name="Lipzen A."/>
            <person name="Lutzoni F."/>
            <person name="Magnuson J."/>
            <person name="Mondo S."/>
            <person name="Nolan M."/>
            <person name="Ohm R."/>
            <person name="Pangilinan J."/>
            <person name="Park H.-J."/>
            <person name="Ramirez L."/>
            <person name="Alfaro M."/>
            <person name="Sun H."/>
            <person name="Tritt A."/>
            <person name="Yoshinaga Y."/>
            <person name="Zwiers L.-H."/>
            <person name="Turgeon B."/>
            <person name="Goodwin S."/>
            <person name="Spatafora J."/>
            <person name="Crous P."/>
            <person name="Grigoriev I."/>
        </authorList>
    </citation>
    <scope>NUCLEOTIDE SEQUENCE</scope>
    <source>
        <strain evidence="5">CBS 260.36</strain>
    </source>
</reference>
<protein>
    <recommendedName>
        <fullName evidence="4">Zn(2)-C6 fungal-type domain-containing protein</fullName>
    </recommendedName>
</protein>
<dbReference type="OrthoDB" id="2264294at2759"/>
<dbReference type="Proteomes" id="UP000799439">
    <property type="component" value="Unassembled WGS sequence"/>
</dbReference>
<accession>A0A9P4MJY9</accession>
<dbReference type="GO" id="GO:0008270">
    <property type="term" value="F:zinc ion binding"/>
    <property type="evidence" value="ECO:0007669"/>
    <property type="project" value="InterPro"/>
</dbReference>
<dbReference type="SUPFAM" id="SSF57701">
    <property type="entry name" value="Zn2/Cys6 DNA-binding domain"/>
    <property type="match status" value="1"/>
</dbReference>
<proteinExistence type="predicted"/>
<feature type="region of interest" description="Disordered" evidence="3">
    <location>
        <begin position="94"/>
        <end position="144"/>
    </location>
</feature>
<evidence type="ECO:0000256" key="1">
    <source>
        <dbReference type="ARBA" id="ARBA00022723"/>
    </source>
</evidence>
<dbReference type="GO" id="GO:0005634">
    <property type="term" value="C:nucleus"/>
    <property type="evidence" value="ECO:0007669"/>
    <property type="project" value="TreeGrafter"/>
</dbReference>
<dbReference type="PANTHER" id="PTHR31668">
    <property type="entry name" value="GLUCOSE TRANSPORT TRANSCRIPTION REGULATOR RGT1-RELATED-RELATED"/>
    <property type="match status" value="1"/>
</dbReference>
<keyword evidence="2" id="KW-0539">Nucleus</keyword>
<dbReference type="GO" id="GO:0003677">
    <property type="term" value="F:DNA binding"/>
    <property type="evidence" value="ECO:0007669"/>
    <property type="project" value="InterPro"/>
</dbReference>
<feature type="domain" description="Zn(2)-C6 fungal-type" evidence="4">
    <location>
        <begin position="57"/>
        <end position="88"/>
    </location>
</feature>
<dbReference type="GO" id="GO:0001080">
    <property type="term" value="P:nitrogen catabolite activation of transcription from RNA polymerase II promoter"/>
    <property type="evidence" value="ECO:0007669"/>
    <property type="project" value="TreeGrafter"/>
</dbReference>
<dbReference type="PROSITE" id="PS50048">
    <property type="entry name" value="ZN2_CY6_FUNGAL_2"/>
    <property type="match status" value="1"/>
</dbReference>
<dbReference type="InterPro" id="IPR036864">
    <property type="entry name" value="Zn2-C6_fun-type_DNA-bd_sf"/>
</dbReference>
<comment type="caution">
    <text evidence="5">The sequence shown here is derived from an EMBL/GenBank/DDBJ whole genome shotgun (WGS) entry which is preliminary data.</text>
</comment>
<dbReference type="EMBL" id="ML996082">
    <property type="protein sequence ID" value="KAF2155817.1"/>
    <property type="molecule type" value="Genomic_DNA"/>
</dbReference>
<dbReference type="AlphaFoldDB" id="A0A9P4MJY9"/>
<evidence type="ECO:0000313" key="5">
    <source>
        <dbReference type="EMBL" id="KAF2155817.1"/>
    </source>
</evidence>
<evidence type="ECO:0000256" key="3">
    <source>
        <dbReference type="SAM" id="MobiDB-lite"/>
    </source>
</evidence>
<evidence type="ECO:0000259" key="4">
    <source>
        <dbReference type="PROSITE" id="PS50048"/>
    </source>
</evidence>
<dbReference type="Gene3D" id="4.10.240.10">
    <property type="entry name" value="Zn(2)-C6 fungal-type DNA-binding domain"/>
    <property type="match status" value="1"/>
</dbReference>
<sequence>MAAAVVMHPLATQPDTSYLHSPRPSSTDASTPRAPMTTTTKKTVTPVDGKRFRAERPCDGCRRRKSKCVIQDSAPCILCKAHKQECTFVQGPLPRKRKVDDDSVRDGPLPKVAKTTTQAAQRPAVQKAPHGQSSTQVAKPDHIRPDPLATLDHTLSLQRHRHCRHIGSSSALDMSFLGHCQYGMVNEAALDFGDVRRVSPDGFFEMLPDAAFPTHEDELQALYEVEQIVAPNGSALIDLYFEKVHPSYPIIQKRTFVDIQGYRDRQFSSALLAAMYILAIRWWYQDPVLAQQPIPSVPALEAVAVRSLDVAFKRPKLSSLQAALLLLQRQHPNAWPLTVQVVALSQDLGLHLDCTDWEIPLWERRLRRRLSWAVYMQDKWSSLIFGRPSHIHSSDWAVVPLTLDDFNEEVVTEGNEADADVELTDDEDYVNIFLQMIELTSIMSEVVDTFYTQVGIAEIKRGGNQATQLILSKAKPVQLKLKEWFGRLPAYAKMDAENPPASVGYLHLAYFATEISIHRRIVQSLSPAGTRSAAENYALYICRSAAKTRLISAMDFVNRLKPEHLDAFWFFASANNFALIATFGNLLRVTAPGYEEAEFYEMRLREYRWALAVSSKRARWIGQAVSLLDVTNRMLEGLPEKPRSSQGSPKSRADSAQGREGR</sequence>
<dbReference type="CDD" id="cd12148">
    <property type="entry name" value="fungal_TF_MHR"/>
    <property type="match status" value="1"/>
</dbReference>
<name>A0A9P4MJY9_9PEZI</name>
<gene>
    <name evidence="5" type="ORF">K461DRAFT_265311</name>
</gene>
<dbReference type="GO" id="GO:0000981">
    <property type="term" value="F:DNA-binding transcription factor activity, RNA polymerase II-specific"/>
    <property type="evidence" value="ECO:0007669"/>
    <property type="project" value="InterPro"/>
</dbReference>
<dbReference type="GO" id="GO:0006351">
    <property type="term" value="P:DNA-templated transcription"/>
    <property type="evidence" value="ECO:0007669"/>
    <property type="project" value="InterPro"/>
</dbReference>
<dbReference type="PANTHER" id="PTHR31668:SF4">
    <property type="entry name" value="TRANSCRIPTIONAL ACTIVATOR PROTEIN DAL81"/>
    <property type="match status" value="1"/>
</dbReference>
<organism evidence="5 6">
    <name type="scientific">Myriangium duriaei CBS 260.36</name>
    <dbReference type="NCBI Taxonomy" id="1168546"/>
    <lineage>
        <taxon>Eukaryota</taxon>
        <taxon>Fungi</taxon>
        <taxon>Dikarya</taxon>
        <taxon>Ascomycota</taxon>
        <taxon>Pezizomycotina</taxon>
        <taxon>Dothideomycetes</taxon>
        <taxon>Dothideomycetidae</taxon>
        <taxon>Myriangiales</taxon>
        <taxon>Myriangiaceae</taxon>
        <taxon>Myriangium</taxon>
    </lineage>
</organism>
<keyword evidence="6" id="KW-1185">Reference proteome</keyword>
<evidence type="ECO:0000313" key="6">
    <source>
        <dbReference type="Proteomes" id="UP000799439"/>
    </source>
</evidence>
<dbReference type="SMART" id="SM00906">
    <property type="entry name" value="Fungal_trans"/>
    <property type="match status" value="1"/>
</dbReference>
<dbReference type="InterPro" id="IPR001138">
    <property type="entry name" value="Zn2Cys6_DnaBD"/>
</dbReference>
<feature type="region of interest" description="Disordered" evidence="3">
    <location>
        <begin position="1"/>
        <end position="41"/>
    </location>
</feature>
<evidence type="ECO:0000256" key="2">
    <source>
        <dbReference type="ARBA" id="ARBA00023242"/>
    </source>
</evidence>
<feature type="compositionally biased region" description="Basic and acidic residues" evidence="3">
    <location>
        <begin position="651"/>
        <end position="662"/>
    </location>
</feature>
<dbReference type="InterPro" id="IPR050797">
    <property type="entry name" value="Carb_Metab_Trans_Reg"/>
</dbReference>
<dbReference type="PROSITE" id="PS00463">
    <property type="entry name" value="ZN2_CY6_FUNGAL_1"/>
    <property type="match status" value="1"/>
</dbReference>
<dbReference type="SMART" id="SM00066">
    <property type="entry name" value="GAL4"/>
    <property type="match status" value="1"/>
</dbReference>
<dbReference type="Pfam" id="PF04082">
    <property type="entry name" value="Fungal_trans"/>
    <property type="match status" value="1"/>
</dbReference>